<sequence>MPRSIYATSTIDASLTNPAAWGLALIVIVVVSWFFYRYFAPDSWREWVGAGVVQAFIIALYAEMYGFPLTIYLLVRFFGLDREYVSTNLWSTLVGFGETGMFVSMLLGYAVAFVGIGLFAQGWRQVYRARQDDQLVTDGLYRYVRHPQYTGLFIALFGEGIIHWPTIFSVGLFPLVVVVFTWLARREELDMIDQFGEGYRTYQRRVPMFIPRWEQWRSLVAESRSGGDDSEDT</sequence>
<reference evidence="6 7" key="1">
    <citation type="journal article" date="2019" name="Int. J. Syst. Evol. Microbiol.">
        <title>The Global Catalogue of Microorganisms (GCM) 10K type strain sequencing project: providing services to taxonomists for standard genome sequencing and annotation.</title>
        <authorList>
            <consortium name="The Broad Institute Genomics Platform"/>
            <consortium name="The Broad Institute Genome Sequencing Center for Infectious Disease"/>
            <person name="Wu L."/>
            <person name="Ma J."/>
        </authorList>
    </citation>
    <scope>NUCLEOTIDE SEQUENCE [LARGE SCALE GENOMIC DNA]</scope>
    <source>
        <strain evidence="6 7">LMG 29247</strain>
    </source>
</reference>
<evidence type="ECO:0000256" key="2">
    <source>
        <dbReference type="ARBA" id="ARBA00022692"/>
    </source>
</evidence>
<dbReference type="GO" id="GO:0016020">
    <property type="term" value="C:membrane"/>
    <property type="evidence" value="ECO:0007669"/>
    <property type="project" value="UniProtKB-SubCell"/>
</dbReference>
<organism evidence="6 7">
    <name type="scientific">Natrinema soli</name>
    <dbReference type="NCBI Taxonomy" id="1930624"/>
    <lineage>
        <taxon>Archaea</taxon>
        <taxon>Methanobacteriati</taxon>
        <taxon>Methanobacteriota</taxon>
        <taxon>Stenosarchaea group</taxon>
        <taxon>Halobacteria</taxon>
        <taxon>Halobacteriales</taxon>
        <taxon>Natrialbaceae</taxon>
        <taxon>Natrinema</taxon>
    </lineage>
</organism>
<feature type="transmembrane region" description="Helical" evidence="5">
    <location>
        <begin position="51"/>
        <end position="79"/>
    </location>
</feature>
<evidence type="ECO:0000313" key="6">
    <source>
        <dbReference type="EMBL" id="MFC6765709.1"/>
    </source>
</evidence>
<feature type="transmembrane region" description="Helical" evidence="5">
    <location>
        <begin position="164"/>
        <end position="184"/>
    </location>
</feature>
<proteinExistence type="predicted"/>
<comment type="subcellular location">
    <subcellularLocation>
        <location evidence="1">Membrane</location>
        <topology evidence="1">Multi-pass membrane protein</topology>
    </subcellularLocation>
</comment>
<dbReference type="Pfam" id="PF04140">
    <property type="entry name" value="ICMT"/>
    <property type="match status" value="1"/>
</dbReference>
<keyword evidence="3 5" id="KW-1133">Transmembrane helix</keyword>
<evidence type="ECO:0000256" key="4">
    <source>
        <dbReference type="ARBA" id="ARBA00023136"/>
    </source>
</evidence>
<dbReference type="EMBL" id="JBHSWV010000178">
    <property type="protein sequence ID" value="MFC6765709.1"/>
    <property type="molecule type" value="Genomic_DNA"/>
</dbReference>
<dbReference type="InterPro" id="IPR007269">
    <property type="entry name" value="ICMT_MeTrfase"/>
</dbReference>
<dbReference type="EC" id="2.1.1.334" evidence="6"/>
<evidence type="ECO:0000313" key="7">
    <source>
        <dbReference type="Proteomes" id="UP001596383"/>
    </source>
</evidence>
<dbReference type="RefSeq" id="WP_273738726.1">
    <property type="nucleotide sequence ID" value="NZ_JAQIVI010000178.1"/>
</dbReference>
<feature type="transmembrane region" description="Helical" evidence="5">
    <location>
        <begin position="20"/>
        <end position="39"/>
    </location>
</feature>
<evidence type="ECO:0000256" key="1">
    <source>
        <dbReference type="ARBA" id="ARBA00004141"/>
    </source>
</evidence>
<dbReference type="PANTHER" id="PTHR12714:SF9">
    <property type="entry name" value="PROTEIN-S-ISOPRENYLCYSTEINE O-METHYLTRANSFERASE"/>
    <property type="match status" value="1"/>
</dbReference>
<evidence type="ECO:0000256" key="5">
    <source>
        <dbReference type="SAM" id="Phobius"/>
    </source>
</evidence>
<dbReference type="PANTHER" id="PTHR12714">
    <property type="entry name" value="PROTEIN-S ISOPRENYLCYSTEINE O-METHYLTRANSFERASE"/>
    <property type="match status" value="1"/>
</dbReference>
<gene>
    <name evidence="6" type="ORF">ACFQE6_12125</name>
</gene>
<feature type="transmembrane region" description="Helical" evidence="5">
    <location>
        <begin position="99"/>
        <end position="120"/>
    </location>
</feature>
<comment type="caution">
    <text evidence="6">The sequence shown here is derived from an EMBL/GenBank/DDBJ whole genome shotgun (WGS) entry which is preliminary data.</text>
</comment>
<dbReference type="GO" id="GO:0004671">
    <property type="term" value="F:protein C-terminal S-isoprenylcysteine carboxyl O-methyltransferase activity"/>
    <property type="evidence" value="ECO:0007669"/>
    <property type="project" value="UniProtKB-EC"/>
</dbReference>
<keyword evidence="4 5" id="KW-0472">Membrane</keyword>
<name>A0ABD5SLE4_9EURY</name>
<keyword evidence="7" id="KW-1185">Reference proteome</keyword>
<dbReference type="Gene3D" id="1.20.120.1630">
    <property type="match status" value="1"/>
</dbReference>
<keyword evidence="2 5" id="KW-0812">Transmembrane</keyword>
<dbReference type="AlphaFoldDB" id="A0ABD5SLE4"/>
<dbReference type="GO" id="GO:0032259">
    <property type="term" value="P:methylation"/>
    <property type="evidence" value="ECO:0007669"/>
    <property type="project" value="UniProtKB-KW"/>
</dbReference>
<dbReference type="Proteomes" id="UP001596383">
    <property type="component" value="Unassembled WGS sequence"/>
</dbReference>
<keyword evidence="6" id="KW-0489">Methyltransferase</keyword>
<keyword evidence="6" id="KW-0808">Transferase</keyword>
<accession>A0ABD5SLE4</accession>
<protein>
    <submittedName>
        <fullName evidence="6">Methyltransferase family protein</fullName>
        <ecNumber evidence="6">2.1.1.100</ecNumber>
        <ecNumber evidence="6">2.1.1.334</ecNumber>
    </submittedName>
</protein>
<evidence type="ECO:0000256" key="3">
    <source>
        <dbReference type="ARBA" id="ARBA00022989"/>
    </source>
</evidence>
<dbReference type="EC" id="2.1.1.100" evidence="6"/>